<reference evidence="3" key="1">
    <citation type="submission" date="2016-10" db="EMBL/GenBank/DDBJ databases">
        <title>CRISPR-Cas defence system in Roseofilum reptotaenium: evidence of a bacteriophage-cyanobacterium arms race in the coral black band disease.</title>
        <authorList>
            <person name="Buerger P."/>
            <person name="Wood-Charlson E.M."/>
            <person name="Weynberg K.D."/>
            <person name="Willis B."/>
            <person name="Van Oppen M.J."/>
        </authorList>
    </citation>
    <scope>NUCLEOTIDE SEQUENCE [LARGE SCALE GENOMIC DNA]</scope>
    <source>
        <strain evidence="3">AO1-A</strain>
    </source>
</reference>
<gene>
    <name evidence="3" type="ORF">BI308_20535</name>
</gene>
<feature type="domain" description="Thioredoxin" evidence="2">
    <location>
        <begin position="25"/>
        <end position="154"/>
    </location>
</feature>
<dbReference type="PANTHER" id="PTHR47353">
    <property type="entry name" value="THIOREDOXIN-LIKE PROTEIN HCF164, CHLOROPLASTIC"/>
    <property type="match status" value="1"/>
</dbReference>
<dbReference type="EMBL" id="MLAW01000047">
    <property type="protein sequence ID" value="OJJ20688.1"/>
    <property type="molecule type" value="Genomic_DNA"/>
</dbReference>
<dbReference type="PROSITE" id="PS51352">
    <property type="entry name" value="THIOREDOXIN_2"/>
    <property type="match status" value="1"/>
</dbReference>
<accession>A0A1L9QLV7</accession>
<dbReference type="PANTHER" id="PTHR47353:SF1">
    <property type="entry name" value="THIOREDOXIN-LIKE PROTEIN HCF164, CHLOROPLASTIC"/>
    <property type="match status" value="1"/>
</dbReference>
<organism evidence="3 4">
    <name type="scientific">Roseofilum reptotaenium AO1-A</name>
    <dbReference type="NCBI Taxonomy" id="1925591"/>
    <lineage>
        <taxon>Bacteria</taxon>
        <taxon>Bacillati</taxon>
        <taxon>Cyanobacteriota</taxon>
        <taxon>Cyanophyceae</taxon>
        <taxon>Desertifilales</taxon>
        <taxon>Desertifilaceae</taxon>
        <taxon>Roseofilum</taxon>
    </lineage>
</organism>
<dbReference type="Pfam" id="PF00085">
    <property type="entry name" value="Thioredoxin"/>
    <property type="match status" value="1"/>
</dbReference>
<proteinExistence type="predicted"/>
<comment type="caution">
    <text evidence="3">The sequence shown here is derived from an EMBL/GenBank/DDBJ whole genome shotgun (WGS) entry which is preliminary data.</text>
</comment>
<evidence type="ECO:0000313" key="4">
    <source>
        <dbReference type="Proteomes" id="UP000183940"/>
    </source>
</evidence>
<dbReference type="PROSITE" id="PS00194">
    <property type="entry name" value="THIOREDOXIN_1"/>
    <property type="match status" value="1"/>
</dbReference>
<evidence type="ECO:0000313" key="3">
    <source>
        <dbReference type="EMBL" id="OJJ20688.1"/>
    </source>
</evidence>
<dbReference type="InterPro" id="IPR017937">
    <property type="entry name" value="Thioredoxin_CS"/>
</dbReference>
<dbReference type="STRING" id="1925591.BI308_20535"/>
<keyword evidence="1" id="KW-0812">Transmembrane</keyword>
<dbReference type="AlphaFoldDB" id="A0A1L9QLV7"/>
<keyword evidence="1" id="KW-0472">Membrane</keyword>
<protein>
    <recommendedName>
        <fullName evidence="2">Thioredoxin domain-containing protein</fullName>
    </recommendedName>
</protein>
<dbReference type="SUPFAM" id="SSF52833">
    <property type="entry name" value="Thioredoxin-like"/>
    <property type="match status" value="1"/>
</dbReference>
<dbReference type="InterPro" id="IPR036249">
    <property type="entry name" value="Thioredoxin-like_sf"/>
</dbReference>
<keyword evidence="4" id="KW-1185">Reference proteome</keyword>
<evidence type="ECO:0000259" key="2">
    <source>
        <dbReference type="PROSITE" id="PS51352"/>
    </source>
</evidence>
<evidence type="ECO:0000256" key="1">
    <source>
        <dbReference type="SAM" id="Phobius"/>
    </source>
</evidence>
<keyword evidence="1" id="KW-1133">Transmembrane helix</keyword>
<dbReference type="GO" id="GO:0016671">
    <property type="term" value="F:oxidoreductase activity, acting on a sulfur group of donors, disulfide as acceptor"/>
    <property type="evidence" value="ECO:0007669"/>
    <property type="project" value="TreeGrafter"/>
</dbReference>
<dbReference type="InterPro" id="IPR044241">
    <property type="entry name" value="TxlA/HCF164"/>
</dbReference>
<feature type="transmembrane region" description="Helical" evidence="1">
    <location>
        <begin position="6"/>
        <end position="25"/>
    </location>
</feature>
<name>A0A1L9QLV7_9CYAN</name>
<dbReference type="InterPro" id="IPR013766">
    <property type="entry name" value="Thioredoxin_domain"/>
</dbReference>
<sequence>MPIETIKQVILGLVLMAVFAYFFLLPKSPALLPSSLTGLQQLKASVQIAVPYRIALNNSLPTVIEFYADWCTTCQAMAPTVWQIEKEYEHKINWVMINIDRPEYTHLIEEYNVQGVPQFIFFNTQQVVQEILIEKIPSSLLVEQVRLLLNFDDTSPNQELR</sequence>
<dbReference type="Proteomes" id="UP000183940">
    <property type="component" value="Unassembled WGS sequence"/>
</dbReference>
<dbReference type="Gene3D" id="3.40.30.10">
    <property type="entry name" value="Glutaredoxin"/>
    <property type="match status" value="1"/>
</dbReference>